<evidence type="ECO:0000259" key="1">
    <source>
        <dbReference type="PROSITE" id="PS51186"/>
    </source>
</evidence>
<dbReference type="InterPro" id="IPR000182">
    <property type="entry name" value="GNAT_dom"/>
</dbReference>
<dbReference type="SUPFAM" id="SSF55729">
    <property type="entry name" value="Acyl-CoA N-acyltransferases (Nat)"/>
    <property type="match status" value="1"/>
</dbReference>
<dbReference type="CDD" id="cd04301">
    <property type="entry name" value="NAT_SF"/>
    <property type="match status" value="1"/>
</dbReference>
<name>A0ABV6SGZ3_AZOPA</name>
<comment type="caution">
    <text evidence="2">The sequence shown here is derived from an EMBL/GenBank/DDBJ whole genome shotgun (WGS) entry which is preliminary data.</text>
</comment>
<dbReference type="InterPro" id="IPR016181">
    <property type="entry name" value="Acyl_CoA_acyltransferase"/>
</dbReference>
<dbReference type="Pfam" id="PF12568">
    <property type="entry name" value="PanZ"/>
    <property type="match status" value="1"/>
</dbReference>
<dbReference type="Proteomes" id="UP001589891">
    <property type="component" value="Unassembled WGS sequence"/>
</dbReference>
<dbReference type="InterPro" id="IPR040448">
    <property type="entry name" value="PanZ_GNAT"/>
</dbReference>
<proteinExistence type="predicted"/>
<feature type="domain" description="N-acetyltransferase" evidence="1">
    <location>
        <begin position="6"/>
        <end position="132"/>
    </location>
</feature>
<dbReference type="EMBL" id="JBHLSS010000028">
    <property type="protein sequence ID" value="MFC0708793.1"/>
    <property type="molecule type" value="Genomic_DNA"/>
</dbReference>
<evidence type="ECO:0000313" key="3">
    <source>
        <dbReference type="Proteomes" id="UP001589891"/>
    </source>
</evidence>
<protein>
    <submittedName>
        <fullName evidence="2">Acetyl-CoA sensor PanZ family protein</fullName>
    </submittedName>
</protein>
<accession>A0ABV6SGZ3</accession>
<dbReference type="RefSeq" id="WP_376943085.1">
    <property type="nucleotide sequence ID" value="NZ_CP171449.1"/>
</dbReference>
<keyword evidence="3" id="KW-1185">Reference proteome</keyword>
<organism evidence="2 3">
    <name type="scientific">Azorhizophilus paspali</name>
    <name type="common">Azotobacter paspali</name>
    <dbReference type="NCBI Taxonomy" id="69963"/>
    <lineage>
        <taxon>Bacteria</taxon>
        <taxon>Pseudomonadati</taxon>
        <taxon>Pseudomonadota</taxon>
        <taxon>Gammaproteobacteria</taxon>
        <taxon>Pseudomonadales</taxon>
        <taxon>Pseudomonadaceae</taxon>
        <taxon>Azorhizophilus</taxon>
    </lineage>
</organism>
<dbReference type="Gene3D" id="3.40.630.30">
    <property type="match status" value="1"/>
</dbReference>
<sequence>MPVHVETLTAASPQDRLDLAKIYADAPGWLLAPHADAERLIAAGLERGTLIAGRFNDRLLGAALLERNDDCWRLSHLCVRRITRGRGVARRLLDEAKRLAEAAGKPLRLAGPVDQLQSQALAARSQLPLDPM</sequence>
<dbReference type="PROSITE" id="PS51186">
    <property type="entry name" value="GNAT"/>
    <property type="match status" value="1"/>
</dbReference>
<gene>
    <name evidence="2" type="ORF">ACFFGX_04015</name>
</gene>
<evidence type="ECO:0000313" key="2">
    <source>
        <dbReference type="EMBL" id="MFC0708793.1"/>
    </source>
</evidence>
<reference evidence="2 3" key="1">
    <citation type="submission" date="2024-09" db="EMBL/GenBank/DDBJ databases">
        <authorList>
            <person name="Sun Q."/>
            <person name="Mori K."/>
        </authorList>
    </citation>
    <scope>NUCLEOTIDE SEQUENCE [LARGE SCALE GENOMIC DNA]</scope>
    <source>
        <strain evidence="2 3">NCAIM B.01794</strain>
    </source>
</reference>